<evidence type="ECO:0000313" key="7">
    <source>
        <dbReference type="EMBL" id="TDO22597.1"/>
    </source>
</evidence>
<dbReference type="Pfam" id="PF02441">
    <property type="entry name" value="Flavoprotein"/>
    <property type="match status" value="1"/>
</dbReference>
<evidence type="ECO:0000259" key="6">
    <source>
        <dbReference type="Pfam" id="PF02441"/>
    </source>
</evidence>
<feature type="domain" description="Flavoprotein" evidence="6">
    <location>
        <begin position="31"/>
        <end position="202"/>
    </location>
</feature>
<evidence type="ECO:0000313" key="8">
    <source>
        <dbReference type="Proteomes" id="UP000295499"/>
    </source>
</evidence>
<evidence type="ECO:0000256" key="2">
    <source>
        <dbReference type="ARBA" id="ARBA00022630"/>
    </source>
</evidence>
<comment type="caution">
    <text evidence="7">The sequence shown here is derived from an EMBL/GenBank/DDBJ whole genome shotgun (WGS) entry which is preliminary data.</text>
</comment>
<comment type="function">
    <text evidence="5">Flavin prenyltransferase that catalyzes the synthesis of the prenylated FMN cofactor (prenyl-FMN) for 4-hydroxy-3-polyprenylbenzoic acid decarboxylase UbiD. The prenyltransferase is metal-independent and links a dimethylallyl moiety from dimethylallyl monophosphate (DMAP) to the flavin N5 and C6 atoms of FMN.</text>
</comment>
<feature type="binding site" evidence="5">
    <location>
        <position position="198"/>
    </location>
    <ligand>
        <name>dimethylallyl phosphate</name>
        <dbReference type="ChEBI" id="CHEBI:88052"/>
    </ligand>
</feature>
<feature type="binding site" evidence="5">
    <location>
        <begin position="117"/>
        <end position="120"/>
    </location>
    <ligand>
        <name>FMN</name>
        <dbReference type="ChEBI" id="CHEBI:58210"/>
    </ligand>
</feature>
<dbReference type="AlphaFoldDB" id="A0A4R6IKM0"/>
<keyword evidence="3 5" id="KW-0288">FMN</keyword>
<dbReference type="NCBIfam" id="TIGR00421">
    <property type="entry name" value="ubiX_pad"/>
    <property type="match status" value="1"/>
</dbReference>
<sequence length="214" mass="23869">MFFIGRCRVGNLFSTLFLFTFCIFTAEMKKKKIIVAITGASGAIYAKLLLDNLKALSAQIERVGVVMSDNAREVWRFELGHSDYEQYPFDFYSKMDFHAPFASGSAKYDTMIIIPCSMGTLGRIAQGISNDLISRGADVILKERRKLIAVVRDTPFSLIHLNNMKTVTEAGGIICPANPSFYSIPVTIEDVAQTVVSRVIDLAGLEQDSYRWSE</sequence>
<dbReference type="SUPFAM" id="SSF52507">
    <property type="entry name" value="Homo-oligomeric flavin-containing Cys decarboxylases, HFCD"/>
    <property type="match status" value="1"/>
</dbReference>
<evidence type="ECO:0000256" key="3">
    <source>
        <dbReference type="ARBA" id="ARBA00022643"/>
    </source>
</evidence>
<comment type="caution">
    <text evidence="5">Lacks conserved residue(s) required for the propagation of feature annotation.</text>
</comment>
<name>A0A4R6IKM0_9SPHI</name>
<evidence type="ECO:0000256" key="1">
    <source>
        <dbReference type="ARBA" id="ARBA00022602"/>
    </source>
</evidence>
<gene>
    <name evidence="5" type="primary">ubiX</name>
    <name evidence="7" type="ORF">CLV32_1573</name>
</gene>
<dbReference type="Proteomes" id="UP000295499">
    <property type="component" value="Unassembled WGS sequence"/>
</dbReference>
<proteinExistence type="inferred from homology"/>
<comment type="catalytic activity">
    <reaction evidence="5">
        <text>dimethylallyl phosphate + FMNH2 = prenylated FMNH2 + phosphate</text>
        <dbReference type="Rhea" id="RHEA:37743"/>
        <dbReference type="ChEBI" id="CHEBI:43474"/>
        <dbReference type="ChEBI" id="CHEBI:57618"/>
        <dbReference type="ChEBI" id="CHEBI:87467"/>
        <dbReference type="ChEBI" id="CHEBI:88052"/>
        <dbReference type="EC" id="2.5.1.129"/>
    </reaction>
</comment>
<keyword evidence="4 5" id="KW-0808">Transferase</keyword>
<keyword evidence="8" id="KW-1185">Reference proteome</keyword>
<feature type="binding site" evidence="5">
    <location>
        <position position="182"/>
    </location>
    <ligand>
        <name>dimethylallyl phosphate</name>
        <dbReference type="ChEBI" id="CHEBI:88052"/>
    </ligand>
</feature>
<accession>A0A4R6IKM0</accession>
<evidence type="ECO:0000256" key="5">
    <source>
        <dbReference type="HAMAP-Rule" id="MF_01984"/>
    </source>
</evidence>
<dbReference type="HAMAP" id="MF_01984">
    <property type="entry name" value="ubiX_pad"/>
    <property type="match status" value="1"/>
</dbReference>
<keyword evidence="1 5" id="KW-0637">Prenyltransferase</keyword>
<organism evidence="7 8">
    <name type="scientific">Pedobacter duraquae</name>
    <dbReference type="NCBI Taxonomy" id="425511"/>
    <lineage>
        <taxon>Bacteria</taxon>
        <taxon>Pseudomonadati</taxon>
        <taxon>Bacteroidota</taxon>
        <taxon>Sphingobacteriia</taxon>
        <taxon>Sphingobacteriales</taxon>
        <taxon>Sphingobacteriaceae</taxon>
        <taxon>Pedobacter</taxon>
    </lineage>
</organism>
<evidence type="ECO:0000256" key="4">
    <source>
        <dbReference type="ARBA" id="ARBA00022679"/>
    </source>
</evidence>
<feature type="binding site" evidence="5">
    <location>
        <position position="152"/>
    </location>
    <ligand>
        <name>FMN</name>
        <dbReference type="ChEBI" id="CHEBI:58210"/>
    </ligand>
</feature>
<dbReference type="EMBL" id="SNWM01000002">
    <property type="protein sequence ID" value="TDO22597.1"/>
    <property type="molecule type" value="Genomic_DNA"/>
</dbReference>
<comment type="similarity">
    <text evidence="5">Belongs to the UbiX/PAD1 family.</text>
</comment>
<dbReference type="InterPro" id="IPR036551">
    <property type="entry name" value="Flavin_trans-like"/>
</dbReference>
<dbReference type="EC" id="2.5.1.129" evidence="5"/>
<dbReference type="Gene3D" id="3.40.50.1950">
    <property type="entry name" value="Flavin prenyltransferase-like"/>
    <property type="match status" value="1"/>
</dbReference>
<keyword evidence="2 5" id="KW-0285">Flavoprotein</keyword>
<protein>
    <recommendedName>
        <fullName evidence="5">Flavin prenyltransferase UbiX</fullName>
        <ecNumber evidence="5">2.5.1.129</ecNumber>
    </recommendedName>
</protein>
<dbReference type="InterPro" id="IPR004507">
    <property type="entry name" value="UbiX-like"/>
</dbReference>
<feature type="binding site" evidence="5">
    <location>
        <position position="68"/>
    </location>
    <ligand>
        <name>FMN</name>
        <dbReference type="ChEBI" id="CHEBI:58210"/>
    </ligand>
</feature>
<feature type="binding site" evidence="5">
    <location>
        <begin position="39"/>
        <end position="41"/>
    </location>
    <ligand>
        <name>FMN</name>
        <dbReference type="ChEBI" id="CHEBI:58210"/>
    </ligand>
</feature>
<dbReference type="InterPro" id="IPR003382">
    <property type="entry name" value="Flavoprotein"/>
</dbReference>
<reference evidence="7 8" key="1">
    <citation type="submission" date="2019-03" db="EMBL/GenBank/DDBJ databases">
        <title>Genomic Encyclopedia of Archaeal and Bacterial Type Strains, Phase II (KMG-II): from individual species to whole genera.</title>
        <authorList>
            <person name="Goeker M."/>
        </authorList>
    </citation>
    <scope>NUCLEOTIDE SEQUENCE [LARGE SCALE GENOMIC DNA]</scope>
    <source>
        <strain evidence="7 8">DSM 19034</strain>
    </source>
</reference>
<dbReference type="GO" id="GO:0106141">
    <property type="term" value="F:flavin prenyltransferase activity"/>
    <property type="evidence" value="ECO:0007669"/>
    <property type="project" value="UniProtKB-EC"/>
</dbReference>